<keyword evidence="2" id="KW-1185">Reference proteome</keyword>
<sequence>MADSGPSKSDIEAVFQRLRSIQANKVCFDCNAKNPTWSSVTYGVFICLDCSAVHRSLGVHLTFVRSTQLDTNWTWKQLRNMQLGGNANATQFFRSQGLNTEDARQKYSSRVAQMYKDKLSSMSEQAMKTFGTKLHIDPAPVEVKETKEVETDWFAETTAASLTTNSNLHASQVDRPESLSSQARLWDAAPPSNTPPSNTARKPQPKRTTIGARKGGLGATKVAANFEDMEREAMMAEKLKLEAKAAGGAGGAGEGGGAGLADVEQEVASLRLAYHGAGKAHSDRLGIAAAHRGPSHGVSHSATSDMTAIEQEGEPARAPAPAHALDDLDDFNSVFTMIRSEPYSSGRGLDSLVGEPPSRKPLGASWEHIEPEPSRPVRSMFAPDDRPAPAAAPARPRGRRPEPVEDDSAVKKFGSAKAISSAQFFGEQDNRFERDANLSRFQGSNSISSAEYFGTGARAPPPAFSVAAPQLDEVRESVRAGVTRVAGRLSSLANGVVSSIQERYGY</sequence>
<gene>
    <name evidence="1" type="ORF">MSG28_009079</name>
</gene>
<evidence type="ECO:0000313" key="1">
    <source>
        <dbReference type="EMBL" id="KAI8440740.1"/>
    </source>
</evidence>
<protein>
    <submittedName>
        <fullName evidence="1">Uncharacterized protein</fullName>
    </submittedName>
</protein>
<comment type="caution">
    <text evidence="1">The sequence shown here is derived from an EMBL/GenBank/DDBJ whole genome shotgun (WGS) entry which is preliminary data.</text>
</comment>
<accession>A0ACC0KWQ1</accession>
<dbReference type="EMBL" id="CM046115">
    <property type="protein sequence ID" value="KAI8440740.1"/>
    <property type="molecule type" value="Genomic_DNA"/>
</dbReference>
<organism evidence="1 2">
    <name type="scientific">Choristoneura fumiferana</name>
    <name type="common">Spruce budworm moth</name>
    <name type="synonym">Archips fumiferana</name>
    <dbReference type="NCBI Taxonomy" id="7141"/>
    <lineage>
        <taxon>Eukaryota</taxon>
        <taxon>Metazoa</taxon>
        <taxon>Ecdysozoa</taxon>
        <taxon>Arthropoda</taxon>
        <taxon>Hexapoda</taxon>
        <taxon>Insecta</taxon>
        <taxon>Pterygota</taxon>
        <taxon>Neoptera</taxon>
        <taxon>Endopterygota</taxon>
        <taxon>Lepidoptera</taxon>
        <taxon>Glossata</taxon>
        <taxon>Ditrysia</taxon>
        <taxon>Tortricoidea</taxon>
        <taxon>Tortricidae</taxon>
        <taxon>Tortricinae</taxon>
        <taxon>Choristoneura</taxon>
    </lineage>
</organism>
<reference evidence="1 2" key="1">
    <citation type="journal article" date="2022" name="Genome Biol. Evol.">
        <title>The Spruce Budworm Genome: Reconstructing the Evolutionary History of Antifreeze Proteins.</title>
        <authorList>
            <person name="Beliveau C."/>
            <person name="Gagne P."/>
            <person name="Picq S."/>
            <person name="Vernygora O."/>
            <person name="Keeling C.I."/>
            <person name="Pinkney K."/>
            <person name="Doucet D."/>
            <person name="Wen F."/>
            <person name="Johnston J.S."/>
            <person name="Maaroufi H."/>
            <person name="Boyle B."/>
            <person name="Laroche J."/>
            <person name="Dewar K."/>
            <person name="Juretic N."/>
            <person name="Blackburn G."/>
            <person name="Nisole A."/>
            <person name="Brunet B."/>
            <person name="Brandao M."/>
            <person name="Lumley L."/>
            <person name="Duan J."/>
            <person name="Quan G."/>
            <person name="Lucarotti C.J."/>
            <person name="Roe A.D."/>
            <person name="Sperling F.A.H."/>
            <person name="Levesque R.C."/>
            <person name="Cusson M."/>
        </authorList>
    </citation>
    <scope>NUCLEOTIDE SEQUENCE [LARGE SCALE GENOMIC DNA]</scope>
    <source>
        <strain evidence="1">Glfc:IPQL:Cfum</strain>
    </source>
</reference>
<dbReference type="Proteomes" id="UP001064048">
    <property type="component" value="Chromosome 15"/>
</dbReference>
<name>A0ACC0KWQ1_CHOFU</name>
<proteinExistence type="predicted"/>
<evidence type="ECO:0000313" key="2">
    <source>
        <dbReference type="Proteomes" id="UP001064048"/>
    </source>
</evidence>